<feature type="chain" id="PRO_5047106148" evidence="4">
    <location>
        <begin position="25"/>
        <end position="262"/>
    </location>
</feature>
<dbReference type="RefSeq" id="WP_379599831.1">
    <property type="nucleotide sequence ID" value="NZ_JBHRTN010000029.1"/>
</dbReference>
<dbReference type="Pfam" id="PF13531">
    <property type="entry name" value="SBP_bac_11"/>
    <property type="match status" value="1"/>
</dbReference>
<dbReference type="Gene3D" id="3.40.190.10">
    <property type="entry name" value="Periplasmic binding protein-like II"/>
    <property type="match status" value="2"/>
</dbReference>
<dbReference type="InterPro" id="IPR005950">
    <property type="entry name" value="ModA"/>
</dbReference>
<dbReference type="PANTHER" id="PTHR30632">
    <property type="entry name" value="MOLYBDATE-BINDING PERIPLASMIC PROTEIN"/>
    <property type="match status" value="1"/>
</dbReference>
<keyword evidence="3 4" id="KW-0732">Signal</keyword>
<dbReference type="SUPFAM" id="SSF53850">
    <property type="entry name" value="Periplasmic binding protein-like II"/>
    <property type="match status" value="1"/>
</dbReference>
<organism evidence="5 6">
    <name type="scientific">Teichococcus globiformis</name>
    <dbReference type="NCBI Taxonomy" id="2307229"/>
    <lineage>
        <taxon>Bacteria</taxon>
        <taxon>Pseudomonadati</taxon>
        <taxon>Pseudomonadota</taxon>
        <taxon>Alphaproteobacteria</taxon>
        <taxon>Acetobacterales</taxon>
        <taxon>Roseomonadaceae</taxon>
        <taxon>Roseomonas</taxon>
    </lineage>
</organism>
<name>A0ABV7G875_9PROT</name>
<feature type="signal peptide" evidence="4">
    <location>
        <begin position="1"/>
        <end position="24"/>
    </location>
</feature>
<dbReference type="InterPro" id="IPR050682">
    <property type="entry name" value="ModA/WtpA"/>
</dbReference>
<accession>A0ABV7G875</accession>
<evidence type="ECO:0000256" key="1">
    <source>
        <dbReference type="ARBA" id="ARBA00009175"/>
    </source>
</evidence>
<dbReference type="EMBL" id="JBHRTN010000029">
    <property type="protein sequence ID" value="MFC3127719.1"/>
    <property type="molecule type" value="Genomic_DNA"/>
</dbReference>
<sequence length="262" mass="28086">MRRRATSAALAILLGLGWISSLHAQSQPSPVVFAAASLTDVMRELAKAWQDRGHAPPRFSFAASSALARQLEQGAQADIFASADEPWMDYAQQRQLIIEASRISLVANSLVLIAPADSQVASVELSPTTDLRSLLGQNGRVATGDPVHVPVGRYAQAALQWMRQWDVVEPRLARADHVRAALLLVQRGEAPFGIVYGTDAAASPGVRVVGTFPAESHPAITYPFAMTRKAAGNPAAEAFFAFATGEEAAAIYRRFGFAPRNP</sequence>
<dbReference type="PANTHER" id="PTHR30632:SF17">
    <property type="entry name" value="MOLYBDATE-BINDING PROTEIN MODA"/>
    <property type="match status" value="1"/>
</dbReference>
<evidence type="ECO:0000256" key="4">
    <source>
        <dbReference type="SAM" id="SignalP"/>
    </source>
</evidence>
<evidence type="ECO:0000256" key="2">
    <source>
        <dbReference type="ARBA" id="ARBA00022723"/>
    </source>
</evidence>
<evidence type="ECO:0000313" key="5">
    <source>
        <dbReference type="EMBL" id="MFC3127719.1"/>
    </source>
</evidence>
<protein>
    <submittedName>
        <fullName evidence="5">Molybdate ABC transporter substrate-binding protein</fullName>
    </submittedName>
</protein>
<keyword evidence="2" id="KW-0479">Metal-binding</keyword>
<dbReference type="NCBIfam" id="NF007958">
    <property type="entry name" value="PRK10677.1"/>
    <property type="match status" value="1"/>
</dbReference>
<proteinExistence type="inferred from homology"/>
<comment type="similarity">
    <text evidence="1">Belongs to the bacterial solute-binding protein ModA family.</text>
</comment>
<evidence type="ECO:0000313" key="6">
    <source>
        <dbReference type="Proteomes" id="UP001595593"/>
    </source>
</evidence>
<dbReference type="Proteomes" id="UP001595593">
    <property type="component" value="Unassembled WGS sequence"/>
</dbReference>
<evidence type="ECO:0000256" key="3">
    <source>
        <dbReference type="ARBA" id="ARBA00022729"/>
    </source>
</evidence>
<keyword evidence="6" id="KW-1185">Reference proteome</keyword>
<reference evidence="6" key="1">
    <citation type="journal article" date="2019" name="Int. J. Syst. Evol. Microbiol.">
        <title>The Global Catalogue of Microorganisms (GCM) 10K type strain sequencing project: providing services to taxonomists for standard genome sequencing and annotation.</title>
        <authorList>
            <consortium name="The Broad Institute Genomics Platform"/>
            <consortium name="The Broad Institute Genome Sequencing Center for Infectious Disease"/>
            <person name="Wu L."/>
            <person name="Ma J."/>
        </authorList>
    </citation>
    <scope>NUCLEOTIDE SEQUENCE [LARGE SCALE GENOMIC DNA]</scope>
    <source>
        <strain evidence="6">KCTC 52094</strain>
    </source>
</reference>
<dbReference type="NCBIfam" id="TIGR01256">
    <property type="entry name" value="modA"/>
    <property type="match status" value="1"/>
</dbReference>
<dbReference type="PIRSF" id="PIRSF004846">
    <property type="entry name" value="ModA"/>
    <property type="match status" value="1"/>
</dbReference>
<comment type="caution">
    <text evidence="5">The sequence shown here is derived from an EMBL/GenBank/DDBJ whole genome shotgun (WGS) entry which is preliminary data.</text>
</comment>
<gene>
    <name evidence="5" type="primary">modA</name>
    <name evidence="5" type="ORF">ACFOD4_21860</name>
</gene>